<protein>
    <submittedName>
        <fullName evidence="2">Uncharacterized protein</fullName>
    </submittedName>
</protein>
<dbReference type="AlphaFoldDB" id="A0A821U7K4"/>
<organism evidence="2 3">
    <name type="scientific">Pieris macdunnoughi</name>
    <dbReference type="NCBI Taxonomy" id="345717"/>
    <lineage>
        <taxon>Eukaryota</taxon>
        <taxon>Metazoa</taxon>
        <taxon>Ecdysozoa</taxon>
        <taxon>Arthropoda</taxon>
        <taxon>Hexapoda</taxon>
        <taxon>Insecta</taxon>
        <taxon>Pterygota</taxon>
        <taxon>Neoptera</taxon>
        <taxon>Endopterygota</taxon>
        <taxon>Lepidoptera</taxon>
        <taxon>Glossata</taxon>
        <taxon>Ditrysia</taxon>
        <taxon>Papilionoidea</taxon>
        <taxon>Pieridae</taxon>
        <taxon>Pierinae</taxon>
        <taxon>Pieris</taxon>
    </lineage>
</organism>
<keyword evidence="3" id="KW-1185">Reference proteome</keyword>
<sequence>MCFLVLVFLVIVAQINASQDVTICLAKQEMLKECPGLADKYLNFGGPDTSMLFRQTIFSAKTKFRFGMHLHQCIT</sequence>
<gene>
    <name evidence="2" type="ORF">PMACD_LOCUS9976</name>
</gene>
<evidence type="ECO:0000313" key="2">
    <source>
        <dbReference type="EMBL" id="CAF4885307.1"/>
    </source>
</evidence>
<keyword evidence="1" id="KW-0732">Signal</keyword>
<evidence type="ECO:0000313" key="3">
    <source>
        <dbReference type="Proteomes" id="UP000663880"/>
    </source>
</evidence>
<reference evidence="2" key="1">
    <citation type="submission" date="2021-02" db="EMBL/GenBank/DDBJ databases">
        <authorList>
            <person name="Steward A R."/>
        </authorList>
    </citation>
    <scope>NUCLEOTIDE SEQUENCE</scope>
</reference>
<evidence type="ECO:0000256" key="1">
    <source>
        <dbReference type="SAM" id="SignalP"/>
    </source>
</evidence>
<accession>A0A821U7K4</accession>
<feature type="signal peptide" evidence="1">
    <location>
        <begin position="1"/>
        <end position="17"/>
    </location>
</feature>
<dbReference type="Proteomes" id="UP000663880">
    <property type="component" value="Unassembled WGS sequence"/>
</dbReference>
<dbReference type="EMBL" id="CAJOBZ010000029">
    <property type="protein sequence ID" value="CAF4885307.1"/>
    <property type="molecule type" value="Genomic_DNA"/>
</dbReference>
<name>A0A821U7K4_9NEOP</name>
<proteinExistence type="predicted"/>
<feature type="chain" id="PRO_5032858055" evidence="1">
    <location>
        <begin position="18"/>
        <end position="75"/>
    </location>
</feature>
<comment type="caution">
    <text evidence="2">The sequence shown here is derived from an EMBL/GenBank/DDBJ whole genome shotgun (WGS) entry which is preliminary data.</text>
</comment>